<keyword evidence="2" id="KW-0732">Signal</keyword>
<dbReference type="SUPFAM" id="SSF50630">
    <property type="entry name" value="Acid proteases"/>
    <property type="match status" value="2"/>
</dbReference>
<dbReference type="InterPro" id="IPR001995">
    <property type="entry name" value="Peptidase_A2_cat"/>
</dbReference>
<reference evidence="5" key="1">
    <citation type="journal article" date="2019" name="Int. J. Syst. Evol. Microbiol.">
        <title>The Global Catalogue of Microorganisms (GCM) 10K type strain sequencing project: providing services to taxonomists for standard genome sequencing and annotation.</title>
        <authorList>
            <consortium name="The Broad Institute Genomics Platform"/>
            <consortium name="The Broad Institute Genome Sequencing Center for Infectious Disease"/>
            <person name="Wu L."/>
            <person name="Ma J."/>
        </authorList>
    </citation>
    <scope>NUCLEOTIDE SEQUENCE [LARGE SCALE GENOMIC DNA]</scope>
    <source>
        <strain evidence="5">JCM 17543</strain>
    </source>
</reference>
<organism evidence="4 5">
    <name type="scientific">Sphingomonas limnosediminicola</name>
    <dbReference type="NCBI Taxonomy" id="940133"/>
    <lineage>
        <taxon>Bacteria</taxon>
        <taxon>Pseudomonadati</taxon>
        <taxon>Pseudomonadota</taxon>
        <taxon>Alphaproteobacteria</taxon>
        <taxon>Sphingomonadales</taxon>
        <taxon>Sphingomonadaceae</taxon>
        <taxon>Sphingomonas</taxon>
    </lineage>
</organism>
<dbReference type="EMBL" id="BAABBM010000001">
    <property type="protein sequence ID" value="GAA3885580.1"/>
    <property type="molecule type" value="Genomic_DNA"/>
</dbReference>
<evidence type="ECO:0000259" key="3">
    <source>
        <dbReference type="PROSITE" id="PS50175"/>
    </source>
</evidence>
<gene>
    <name evidence="4" type="ORF">GCM10022276_00610</name>
</gene>
<dbReference type="PROSITE" id="PS00141">
    <property type="entry name" value="ASP_PROTEASE"/>
    <property type="match status" value="2"/>
</dbReference>
<dbReference type="InterPro" id="IPR021109">
    <property type="entry name" value="Peptidase_aspartic_dom_sf"/>
</dbReference>
<dbReference type="RefSeq" id="WP_344697697.1">
    <property type="nucleotide sequence ID" value="NZ_BAABBM010000001.1"/>
</dbReference>
<dbReference type="Proteomes" id="UP001500827">
    <property type="component" value="Unassembled WGS sequence"/>
</dbReference>
<protein>
    <recommendedName>
        <fullName evidence="3">Peptidase A2 domain-containing protein</fullName>
    </recommendedName>
</protein>
<feature type="signal peptide" evidence="2">
    <location>
        <begin position="1"/>
        <end position="20"/>
    </location>
</feature>
<comment type="caution">
    <text evidence="4">The sequence shown here is derived from an EMBL/GenBank/DDBJ whole genome shotgun (WGS) entry which is preliminary data.</text>
</comment>
<dbReference type="PROSITE" id="PS50175">
    <property type="entry name" value="ASP_PROT_RETROV"/>
    <property type="match status" value="1"/>
</dbReference>
<dbReference type="CDD" id="cd05483">
    <property type="entry name" value="retropepsin_like_bacteria"/>
    <property type="match status" value="1"/>
</dbReference>
<evidence type="ECO:0000256" key="1">
    <source>
        <dbReference type="ARBA" id="ARBA00022801"/>
    </source>
</evidence>
<dbReference type="InterPro" id="IPR001969">
    <property type="entry name" value="Aspartic_peptidase_AS"/>
</dbReference>
<dbReference type="InterPro" id="IPR034122">
    <property type="entry name" value="Retropepsin-like_bacterial"/>
</dbReference>
<name>A0ABP7KTI2_9SPHN</name>
<evidence type="ECO:0000313" key="5">
    <source>
        <dbReference type="Proteomes" id="UP001500827"/>
    </source>
</evidence>
<feature type="chain" id="PRO_5046806670" description="Peptidase A2 domain-containing protein" evidence="2">
    <location>
        <begin position="21"/>
        <end position="330"/>
    </location>
</feature>
<keyword evidence="5" id="KW-1185">Reference proteome</keyword>
<feature type="domain" description="Peptidase A2" evidence="3">
    <location>
        <begin position="74"/>
        <end position="152"/>
    </location>
</feature>
<accession>A0ABP7KTI2</accession>
<dbReference type="Pfam" id="PF13650">
    <property type="entry name" value="Asp_protease_2"/>
    <property type="match status" value="2"/>
</dbReference>
<sequence>MNRALFLGLLLMAASGTALAQGQAAPAQAAPFQATSGPLASAVDKTTQTEEVRFRNEYNYRMTVPVTLSGNGPYRFLVDTGADRTAISRDLATRLKLTAGQGVSLHSISGVSSVDTATVPALQLTRKPVRIADAPLLDSANMGADGILGTDSLASQRVVFDFPAQTMSIVPSASPDWHDEPGTIVVEAKRRNGRLVVTDAYANGQHITVVLDTGSQISIGNEALKTMLTAKSLSGSQPVELQSVTGDKLAGDYMFVKEVEMGGIGLRNLAVVFAPAHTFKQLKLEDKPALLLGMNAIRSFKKVSIDFARKTLRVIVPQESQLEVRVASAL</sequence>
<evidence type="ECO:0000313" key="4">
    <source>
        <dbReference type="EMBL" id="GAA3885580.1"/>
    </source>
</evidence>
<keyword evidence="1" id="KW-0378">Hydrolase</keyword>
<dbReference type="Gene3D" id="2.40.70.10">
    <property type="entry name" value="Acid Proteases"/>
    <property type="match status" value="2"/>
</dbReference>
<proteinExistence type="predicted"/>
<evidence type="ECO:0000256" key="2">
    <source>
        <dbReference type="SAM" id="SignalP"/>
    </source>
</evidence>